<gene>
    <name evidence="5" type="ORF">K7X08_035536</name>
</gene>
<dbReference type="PANTHER" id="PTHR11783">
    <property type="entry name" value="SULFOTRANSFERASE SULT"/>
    <property type="match status" value="1"/>
</dbReference>
<reference evidence="6" key="1">
    <citation type="journal article" date="2023" name="Proc. Natl. Acad. Sci. U.S.A.">
        <title>Genomic and structural basis for evolution of tropane alkaloid biosynthesis.</title>
        <authorList>
            <person name="Wanga Y.-J."/>
            <person name="Taina T."/>
            <person name="Yua J.-Y."/>
            <person name="Lia J."/>
            <person name="Xua B."/>
            <person name="Chenc J."/>
            <person name="D'Auriad J.C."/>
            <person name="Huanga J.-P."/>
            <person name="Huanga S.-X."/>
        </authorList>
    </citation>
    <scope>NUCLEOTIDE SEQUENCE [LARGE SCALE GENOMIC DNA]</scope>
    <source>
        <strain evidence="6">cv. KIB-2019</strain>
    </source>
</reference>
<feature type="domain" description="Sulfotransferase" evidence="4">
    <location>
        <begin position="71"/>
        <end position="167"/>
    </location>
</feature>
<dbReference type="GO" id="GO:0008146">
    <property type="term" value="F:sulfotransferase activity"/>
    <property type="evidence" value="ECO:0007669"/>
    <property type="project" value="InterPro"/>
</dbReference>
<dbReference type="OrthoDB" id="205623at2759"/>
<dbReference type="Gene3D" id="3.40.50.300">
    <property type="entry name" value="P-loop containing nucleotide triphosphate hydrolases"/>
    <property type="match status" value="1"/>
</dbReference>
<keyword evidence="6" id="KW-1185">Reference proteome</keyword>
<keyword evidence="2 3" id="KW-0808">Transferase</keyword>
<accession>A0A9Q1R0Q3</accession>
<dbReference type="EC" id="2.8.2.-" evidence="3"/>
<evidence type="ECO:0000256" key="3">
    <source>
        <dbReference type="RuleBase" id="RU361155"/>
    </source>
</evidence>
<dbReference type="EMBL" id="JAJAGQ010000018">
    <property type="protein sequence ID" value="KAJ8537135.1"/>
    <property type="molecule type" value="Genomic_DNA"/>
</dbReference>
<proteinExistence type="inferred from homology"/>
<evidence type="ECO:0000259" key="4">
    <source>
        <dbReference type="Pfam" id="PF00685"/>
    </source>
</evidence>
<evidence type="ECO:0000313" key="5">
    <source>
        <dbReference type="EMBL" id="KAJ8537135.1"/>
    </source>
</evidence>
<dbReference type="InterPro" id="IPR000863">
    <property type="entry name" value="Sulfotransferase_dom"/>
</dbReference>
<name>A0A9Q1R0Q3_9SOLA</name>
<evidence type="ECO:0000256" key="1">
    <source>
        <dbReference type="ARBA" id="ARBA00005771"/>
    </source>
</evidence>
<dbReference type="Proteomes" id="UP001152561">
    <property type="component" value="Unassembled WGS sequence"/>
</dbReference>
<evidence type="ECO:0000256" key="2">
    <source>
        <dbReference type="ARBA" id="ARBA00022679"/>
    </source>
</evidence>
<protein>
    <recommendedName>
        <fullName evidence="3">Sulfotransferase</fullName>
        <ecNumber evidence="3">2.8.2.-</ecNumber>
    </recommendedName>
</protein>
<dbReference type="AlphaFoldDB" id="A0A9Q1R0Q3"/>
<sequence>MATQESNSNIIDSCKSTSSEDAMINDLPSALCWDALEIRKSKVPRDSSPLSKNHDIAESEDILTKVNPQFQKRPENILFLKYEEMIKDPKEQVKNLASFLGKPFEKEEDVEKVVWRCSLERLRNLVVNKNSSVIEWVPNNIYFRKGMVGDWKNYLTPEMGDRINRITPQIPRLWI</sequence>
<comment type="caution">
    <text evidence="5">The sequence shown here is derived from an EMBL/GenBank/DDBJ whole genome shotgun (WGS) entry which is preliminary data.</text>
</comment>
<dbReference type="InterPro" id="IPR027417">
    <property type="entry name" value="P-loop_NTPase"/>
</dbReference>
<evidence type="ECO:0000313" key="6">
    <source>
        <dbReference type="Proteomes" id="UP001152561"/>
    </source>
</evidence>
<organism evidence="5 6">
    <name type="scientific">Anisodus acutangulus</name>
    <dbReference type="NCBI Taxonomy" id="402998"/>
    <lineage>
        <taxon>Eukaryota</taxon>
        <taxon>Viridiplantae</taxon>
        <taxon>Streptophyta</taxon>
        <taxon>Embryophyta</taxon>
        <taxon>Tracheophyta</taxon>
        <taxon>Spermatophyta</taxon>
        <taxon>Magnoliopsida</taxon>
        <taxon>eudicotyledons</taxon>
        <taxon>Gunneridae</taxon>
        <taxon>Pentapetalae</taxon>
        <taxon>asterids</taxon>
        <taxon>lamiids</taxon>
        <taxon>Solanales</taxon>
        <taxon>Solanaceae</taxon>
        <taxon>Solanoideae</taxon>
        <taxon>Hyoscyameae</taxon>
        <taxon>Anisodus</taxon>
    </lineage>
</organism>
<dbReference type="Pfam" id="PF00685">
    <property type="entry name" value="Sulfotransfer_1"/>
    <property type="match status" value="1"/>
</dbReference>
<dbReference type="SUPFAM" id="SSF52540">
    <property type="entry name" value="P-loop containing nucleoside triphosphate hydrolases"/>
    <property type="match status" value="1"/>
</dbReference>
<comment type="similarity">
    <text evidence="1 3">Belongs to the sulfotransferase 1 family.</text>
</comment>